<dbReference type="KEGG" id="rhy:RD110_21955"/>
<evidence type="ECO:0000313" key="1">
    <source>
        <dbReference type="EMBL" id="APW39549.1"/>
    </source>
</evidence>
<keyword evidence="2" id="KW-1185">Reference proteome</keyword>
<organism evidence="1 2">
    <name type="scientific">Rhodoferax koreensis</name>
    <dbReference type="NCBI Taxonomy" id="1842727"/>
    <lineage>
        <taxon>Bacteria</taxon>
        <taxon>Pseudomonadati</taxon>
        <taxon>Pseudomonadota</taxon>
        <taxon>Betaproteobacteria</taxon>
        <taxon>Burkholderiales</taxon>
        <taxon>Comamonadaceae</taxon>
        <taxon>Rhodoferax</taxon>
    </lineage>
</organism>
<dbReference type="AlphaFoldDB" id="A0A1P8K0M0"/>
<evidence type="ECO:0000313" key="2">
    <source>
        <dbReference type="Proteomes" id="UP000186609"/>
    </source>
</evidence>
<protein>
    <submittedName>
        <fullName evidence="1">Uncharacterized protein</fullName>
    </submittedName>
</protein>
<reference evidence="1 2" key="1">
    <citation type="submission" date="2017-01" db="EMBL/GenBank/DDBJ databases">
        <authorList>
            <person name="Mah S.A."/>
            <person name="Swanson W.J."/>
            <person name="Moy G.W."/>
            <person name="Vacquier V.D."/>
        </authorList>
    </citation>
    <scope>NUCLEOTIDE SEQUENCE [LARGE SCALE GENOMIC DNA]</scope>
    <source>
        <strain evidence="1 2">DCY110</strain>
    </source>
</reference>
<name>A0A1P8K0M0_9BURK</name>
<dbReference type="EMBL" id="CP019236">
    <property type="protein sequence ID" value="APW39549.1"/>
    <property type="molecule type" value="Genomic_DNA"/>
</dbReference>
<dbReference type="Proteomes" id="UP000186609">
    <property type="component" value="Chromosome"/>
</dbReference>
<gene>
    <name evidence="1" type="ORF">RD110_21955</name>
</gene>
<accession>A0A1P8K0M0</accession>
<sequence>MFHRQDCIPTEPGLQEQLSYQAGHPAVPVERETPLELGCTPAGVDRELLFQNCSPPRVFGGGVAAPKHRQQRGRRKHLEDASPVKVTAVQKSNQTDDGRLALAARRDLRDVERDPSAGARYDTPYRVEGMDHVRLAAHLISQDGLDGVLATELVHVHAWRQQASWR</sequence>
<proteinExistence type="predicted"/>